<sequence>MGKSSAACKRPAAATKTVVKKAPVQPTITKAAFDLEKFTHLMEQVLGATEVATQAPNIIWASGFDGMNTVGRCIDSLFGSDGNTQAFGAEMSESSAAFALMCTNPGHVFKDRFWKITVTDVAMTAKQGGFCLKHGRKCQCVVRGSGGTAALQLYTAGFTCKSNSVRSLKRWVQNPLEESSSSSQAFHLAVNAIRRHAPDFVVLENVLGARRPSKPKDGGPSEAPIDRYRGILANVPGPYQWEDLDVTGRPLPEKRDRLIILGVKQSGGHSSFTATKWKEQILLLEKASDALPIHSMVGMIESSRPRESSSTKPTRNAQSWTDESKYHQYFSEILGKAVSAKKIHDPKPAPVAERASRRFQLQTATAWQQANADCCEILLKQQAEAGGWTLESEELHPLFDLSQTCGHGHATLFPICSTLATSTRIFSLRTGQFLSGEAHLKTFGIIE</sequence>
<name>A0A812K4I7_9DINO</name>
<dbReference type="Gene3D" id="3.40.50.150">
    <property type="entry name" value="Vaccinia Virus protein VP39"/>
    <property type="match status" value="1"/>
</dbReference>
<keyword evidence="3" id="KW-1185">Reference proteome</keyword>
<dbReference type="Proteomes" id="UP000604046">
    <property type="component" value="Unassembled WGS sequence"/>
</dbReference>
<comment type="caution">
    <text evidence="2">The sequence shown here is derived from an EMBL/GenBank/DDBJ whole genome shotgun (WGS) entry which is preliminary data.</text>
</comment>
<dbReference type="EMBL" id="CAJNDS010000580">
    <property type="protein sequence ID" value="CAE7220402.1"/>
    <property type="molecule type" value="Genomic_DNA"/>
</dbReference>
<feature type="region of interest" description="Disordered" evidence="1">
    <location>
        <begin position="301"/>
        <end position="320"/>
    </location>
</feature>
<dbReference type="SUPFAM" id="SSF53335">
    <property type="entry name" value="S-adenosyl-L-methionine-dependent methyltransferases"/>
    <property type="match status" value="1"/>
</dbReference>
<dbReference type="OrthoDB" id="422961at2759"/>
<organism evidence="2 3">
    <name type="scientific">Symbiodinium natans</name>
    <dbReference type="NCBI Taxonomy" id="878477"/>
    <lineage>
        <taxon>Eukaryota</taxon>
        <taxon>Sar</taxon>
        <taxon>Alveolata</taxon>
        <taxon>Dinophyceae</taxon>
        <taxon>Suessiales</taxon>
        <taxon>Symbiodiniaceae</taxon>
        <taxon>Symbiodinium</taxon>
    </lineage>
</organism>
<accession>A0A812K4I7</accession>
<evidence type="ECO:0000256" key="1">
    <source>
        <dbReference type="SAM" id="MobiDB-lite"/>
    </source>
</evidence>
<dbReference type="InterPro" id="IPR029063">
    <property type="entry name" value="SAM-dependent_MTases_sf"/>
</dbReference>
<evidence type="ECO:0000313" key="2">
    <source>
        <dbReference type="EMBL" id="CAE7220402.1"/>
    </source>
</evidence>
<dbReference type="AlphaFoldDB" id="A0A812K4I7"/>
<feature type="compositionally biased region" description="Polar residues" evidence="1">
    <location>
        <begin position="310"/>
        <end position="320"/>
    </location>
</feature>
<evidence type="ECO:0000313" key="3">
    <source>
        <dbReference type="Proteomes" id="UP000604046"/>
    </source>
</evidence>
<proteinExistence type="predicted"/>
<protein>
    <submittedName>
        <fullName evidence="2">SinIM protein</fullName>
    </submittedName>
</protein>
<gene>
    <name evidence="2" type="primary">sinIM</name>
    <name evidence="2" type="ORF">SNAT2548_LOCUS8049</name>
</gene>
<reference evidence="2" key="1">
    <citation type="submission" date="2021-02" db="EMBL/GenBank/DDBJ databases">
        <authorList>
            <person name="Dougan E. K."/>
            <person name="Rhodes N."/>
            <person name="Thang M."/>
            <person name="Chan C."/>
        </authorList>
    </citation>
    <scope>NUCLEOTIDE SEQUENCE</scope>
</reference>